<dbReference type="PANTHER" id="PTHR14564">
    <property type="entry name" value="MICOS COMPLEX SUBUNIT MIC26 / MIC27 FAMILY MEMBER"/>
    <property type="match status" value="1"/>
</dbReference>
<reference evidence="1" key="2">
    <citation type="submission" date="2025-09" db="UniProtKB">
        <authorList>
            <consortium name="Ensembl"/>
        </authorList>
    </citation>
    <scope>IDENTIFICATION</scope>
</reference>
<name>A0A8C6MP05_MUSSI</name>
<organism evidence="1 2">
    <name type="scientific">Mus spicilegus</name>
    <name type="common">Mound-building mouse</name>
    <dbReference type="NCBI Taxonomy" id="10103"/>
    <lineage>
        <taxon>Eukaryota</taxon>
        <taxon>Metazoa</taxon>
        <taxon>Chordata</taxon>
        <taxon>Craniata</taxon>
        <taxon>Vertebrata</taxon>
        <taxon>Euteleostomi</taxon>
        <taxon>Mammalia</taxon>
        <taxon>Eutheria</taxon>
        <taxon>Euarchontoglires</taxon>
        <taxon>Glires</taxon>
        <taxon>Rodentia</taxon>
        <taxon>Myomorpha</taxon>
        <taxon>Muroidea</taxon>
        <taxon>Muridae</taxon>
        <taxon>Murinae</taxon>
        <taxon>Mus</taxon>
        <taxon>Mus</taxon>
    </lineage>
</organism>
<dbReference type="Proteomes" id="UP000694415">
    <property type="component" value="Unplaced"/>
</dbReference>
<dbReference type="GO" id="GO:0042407">
    <property type="term" value="P:cristae formation"/>
    <property type="evidence" value="ECO:0007669"/>
    <property type="project" value="InterPro"/>
</dbReference>
<reference evidence="1" key="1">
    <citation type="submission" date="2025-08" db="UniProtKB">
        <authorList>
            <consortium name="Ensembl"/>
        </authorList>
    </citation>
    <scope>IDENTIFICATION</scope>
</reference>
<proteinExistence type="predicted"/>
<keyword evidence="2" id="KW-1185">Reference proteome</keyword>
<dbReference type="Ensembl" id="ENSMSIT00000002297.1">
    <property type="protein sequence ID" value="ENSMSIP00000001808.1"/>
    <property type="gene ID" value="ENSMSIG00000001731.1"/>
</dbReference>
<dbReference type="GeneTree" id="ENSGT00530000063666"/>
<dbReference type="GO" id="GO:0061617">
    <property type="term" value="C:MICOS complex"/>
    <property type="evidence" value="ECO:0007669"/>
    <property type="project" value="InterPro"/>
</dbReference>
<dbReference type="InterPro" id="IPR033182">
    <property type="entry name" value="MIC26/MIC27_animal"/>
</dbReference>
<sequence>MEKRLTTTFVFQVIQRSVGPASLSLLTFRVYAAPKKDSPHKSYMKIDELSLYSVPEGQSKYVEEPRTQLEENISQLRHHCEPYTSFCQVHLLKNFWSSLVFARDSILINSMAPEK</sequence>
<evidence type="ECO:0000313" key="2">
    <source>
        <dbReference type="Proteomes" id="UP000694415"/>
    </source>
</evidence>
<accession>A0A8C6MP05</accession>
<protein>
    <submittedName>
        <fullName evidence="1">Uncharacterized protein</fullName>
    </submittedName>
</protein>
<dbReference type="AlphaFoldDB" id="A0A8C6MP05"/>
<evidence type="ECO:0000313" key="1">
    <source>
        <dbReference type="Ensembl" id="ENSMSIP00000001808.1"/>
    </source>
</evidence>